<evidence type="ECO:0000313" key="8">
    <source>
        <dbReference type="EMBL" id="SFT57665.1"/>
    </source>
</evidence>
<dbReference type="Gene3D" id="1.10.150.120">
    <property type="entry name" value="[2Fe-2S]-binding domain"/>
    <property type="match status" value="1"/>
</dbReference>
<dbReference type="Gene3D" id="3.30.390.50">
    <property type="entry name" value="CO dehydrogenase flavoprotein, C-terminal domain"/>
    <property type="match status" value="1"/>
</dbReference>
<evidence type="ECO:0000313" key="9">
    <source>
        <dbReference type="Proteomes" id="UP000182466"/>
    </source>
</evidence>
<dbReference type="InterPro" id="IPR036683">
    <property type="entry name" value="CO_DH_flav_C_dom_sf"/>
</dbReference>
<proteinExistence type="predicted"/>
<evidence type="ECO:0000256" key="5">
    <source>
        <dbReference type="ARBA" id="ARBA00023004"/>
    </source>
</evidence>
<dbReference type="InterPro" id="IPR016169">
    <property type="entry name" value="FAD-bd_PCMH_sub2"/>
</dbReference>
<dbReference type="Proteomes" id="UP000182466">
    <property type="component" value="Unassembled WGS sequence"/>
</dbReference>
<dbReference type="GO" id="GO:0005506">
    <property type="term" value="F:iron ion binding"/>
    <property type="evidence" value="ECO:0007669"/>
    <property type="project" value="InterPro"/>
</dbReference>
<dbReference type="InterPro" id="IPR016208">
    <property type="entry name" value="Ald_Oxase/xanthine_DH-like"/>
</dbReference>
<feature type="domain" description="FAD-binding PCMH-type" evidence="7">
    <location>
        <begin position="195"/>
        <end position="368"/>
    </location>
</feature>
<dbReference type="InterPro" id="IPR012675">
    <property type="entry name" value="Beta-grasp_dom_sf"/>
</dbReference>
<feature type="domain" description="2Fe-2S ferredoxin-type" evidence="6">
    <location>
        <begin position="5"/>
        <end position="90"/>
    </location>
</feature>
<name>A0A1I6Z4S2_9RHOB</name>
<evidence type="ECO:0000256" key="4">
    <source>
        <dbReference type="ARBA" id="ARBA00023002"/>
    </source>
</evidence>
<dbReference type="InterPro" id="IPR002346">
    <property type="entry name" value="Mopterin_DH_FAD-bd"/>
</dbReference>
<dbReference type="Pfam" id="PF03450">
    <property type="entry name" value="CO_deh_flav_C"/>
    <property type="match status" value="1"/>
</dbReference>
<dbReference type="InterPro" id="IPR036318">
    <property type="entry name" value="FAD-bd_PCMH-like_sf"/>
</dbReference>
<keyword evidence="5" id="KW-0408">Iron</keyword>
<dbReference type="Gene3D" id="3.10.20.30">
    <property type="match status" value="1"/>
</dbReference>
<accession>A0A1I6Z4S2</accession>
<dbReference type="PROSITE" id="PS51085">
    <property type="entry name" value="2FE2S_FER_2"/>
    <property type="match status" value="1"/>
</dbReference>
<reference evidence="8 9" key="1">
    <citation type="submission" date="2016-10" db="EMBL/GenBank/DDBJ databases">
        <authorList>
            <person name="de Groot N.N."/>
        </authorList>
    </citation>
    <scope>NUCLEOTIDE SEQUENCE [LARGE SCALE GENOMIC DNA]</scope>
    <source>
        <strain evidence="8 9">CGMCC 1.10959</strain>
    </source>
</reference>
<keyword evidence="4" id="KW-0560">Oxidoreductase</keyword>
<dbReference type="Pfam" id="PF01799">
    <property type="entry name" value="Fer2_2"/>
    <property type="match status" value="1"/>
</dbReference>
<dbReference type="Pfam" id="PF00111">
    <property type="entry name" value="Fer2"/>
    <property type="match status" value="1"/>
</dbReference>
<keyword evidence="3" id="KW-0274">FAD</keyword>
<dbReference type="eggNOG" id="COG4630">
    <property type="taxonomic scope" value="Bacteria"/>
</dbReference>
<dbReference type="InterPro" id="IPR014307">
    <property type="entry name" value="Xanthine_DH_ssu"/>
</dbReference>
<dbReference type="InterPro" id="IPR012175">
    <property type="entry name" value="Xanth_DH_ssu_bac"/>
</dbReference>
<keyword evidence="2" id="KW-0479">Metal-binding</keyword>
<dbReference type="NCBIfam" id="TIGR02963">
    <property type="entry name" value="xanthine_xdhA"/>
    <property type="match status" value="1"/>
</dbReference>
<evidence type="ECO:0000259" key="6">
    <source>
        <dbReference type="PROSITE" id="PS51085"/>
    </source>
</evidence>
<evidence type="ECO:0000256" key="2">
    <source>
        <dbReference type="ARBA" id="ARBA00022723"/>
    </source>
</evidence>
<dbReference type="SUPFAM" id="SSF55447">
    <property type="entry name" value="CO dehydrogenase flavoprotein C-terminal domain-like"/>
    <property type="match status" value="1"/>
</dbReference>
<dbReference type="AlphaFoldDB" id="A0A1I6Z4S2"/>
<dbReference type="PIRSF" id="PIRSF036557">
    <property type="entry name" value="XdhA_RC"/>
    <property type="match status" value="1"/>
</dbReference>
<dbReference type="OrthoDB" id="9792018at2"/>
<dbReference type="InterPro" id="IPR036884">
    <property type="entry name" value="2Fe-2S-bd_dom_sf"/>
</dbReference>
<dbReference type="SUPFAM" id="SSF56176">
    <property type="entry name" value="FAD-binding/transporter-associated domain-like"/>
    <property type="match status" value="1"/>
</dbReference>
<dbReference type="InterPro" id="IPR002888">
    <property type="entry name" value="2Fe-2S-bd"/>
</dbReference>
<dbReference type="PROSITE" id="PS00197">
    <property type="entry name" value="2FE2S_FER_1"/>
    <property type="match status" value="1"/>
</dbReference>
<evidence type="ECO:0000256" key="3">
    <source>
        <dbReference type="ARBA" id="ARBA00022827"/>
    </source>
</evidence>
<dbReference type="Gene3D" id="3.30.43.10">
    <property type="entry name" value="Uridine Diphospho-n-acetylenolpyruvylglucosamine Reductase, domain 2"/>
    <property type="match status" value="1"/>
</dbReference>
<dbReference type="PANTHER" id="PTHR45444">
    <property type="entry name" value="XANTHINE DEHYDROGENASE"/>
    <property type="match status" value="1"/>
</dbReference>
<dbReference type="InterPro" id="IPR016166">
    <property type="entry name" value="FAD-bd_PCMH"/>
</dbReference>
<dbReference type="RefSeq" id="WP_027262569.1">
    <property type="nucleotide sequence ID" value="NZ_FPAW01000003.1"/>
</dbReference>
<sequence>MTHRDEIRFLLNGRDIVLPDVGASQTLLDFLRLDRRLTGTKEGCAEGDCGACTVLVGRLHNNRLRYETVNACIRFLATVDGCHVVTVEHLSGPDGRLHPVQQAMVEHHGSQCGFCTPGFVMSLYALWMQTPEPSEAQVETALQGNLCRCTGYEPIVRAAVAVSRYGTPASDHLIAERDAVTTRLTALRDGRRIVTGPAQDRAILPASVDDLATVLTENPEATIVAGSTDVGLWVTKFLRPISPAVFIGHLDGLKNIEITDAGLTIGAGVTYSECQDAITGMFPHLAAYWDRIAGWQVRNMGTVGGNIANGSPIGDTPPVLIALGAQIALRRGNDRRSLPLQDFFIDYGKQDRAPGEFVETIHIPQATAGQLDAAYKISKRRDEDISSVAAGISVSVEGGTIRDCRIVYGGMAATPKRADAAEAALRNQPWGEAVFRAAAQALSDDFSPLTDMRASADYRMLSARNLLLRFYLEHDAATDTPVQLATA</sequence>
<gene>
    <name evidence="8" type="ORF">SAMN05216236_103223</name>
</gene>
<evidence type="ECO:0000256" key="1">
    <source>
        <dbReference type="ARBA" id="ARBA00022630"/>
    </source>
</evidence>
<dbReference type="SUPFAM" id="SSF47741">
    <property type="entry name" value="CO dehydrogenase ISP C-domain like"/>
    <property type="match status" value="1"/>
</dbReference>
<dbReference type="InterPro" id="IPR005107">
    <property type="entry name" value="CO_DH_flav_C"/>
</dbReference>
<dbReference type="CDD" id="cd00207">
    <property type="entry name" value="fer2"/>
    <property type="match status" value="1"/>
</dbReference>
<keyword evidence="9" id="KW-1185">Reference proteome</keyword>
<dbReference type="Gene3D" id="3.30.465.10">
    <property type="match status" value="1"/>
</dbReference>
<organism evidence="8 9">
    <name type="scientific">Sedimentitalea nanhaiensis</name>
    <dbReference type="NCBI Taxonomy" id="999627"/>
    <lineage>
        <taxon>Bacteria</taxon>
        <taxon>Pseudomonadati</taxon>
        <taxon>Pseudomonadota</taxon>
        <taxon>Alphaproteobacteria</taxon>
        <taxon>Rhodobacterales</taxon>
        <taxon>Paracoccaceae</taxon>
        <taxon>Sedimentitalea</taxon>
    </lineage>
</organism>
<protein>
    <submittedName>
        <fullName evidence="8">Xanthine dehydrogenase small subunit</fullName>
    </submittedName>
</protein>
<dbReference type="STRING" id="999627.SAMN05216236_103223"/>
<evidence type="ECO:0000259" key="7">
    <source>
        <dbReference type="PROSITE" id="PS51387"/>
    </source>
</evidence>
<dbReference type="InterPro" id="IPR036010">
    <property type="entry name" value="2Fe-2S_ferredoxin-like_sf"/>
</dbReference>
<dbReference type="GO" id="GO:0071949">
    <property type="term" value="F:FAD binding"/>
    <property type="evidence" value="ECO:0007669"/>
    <property type="project" value="InterPro"/>
</dbReference>
<dbReference type="InterPro" id="IPR006058">
    <property type="entry name" value="2Fe2S_fd_BS"/>
</dbReference>
<dbReference type="GO" id="GO:0051537">
    <property type="term" value="F:2 iron, 2 sulfur cluster binding"/>
    <property type="evidence" value="ECO:0007669"/>
    <property type="project" value="InterPro"/>
</dbReference>
<dbReference type="PROSITE" id="PS51387">
    <property type="entry name" value="FAD_PCMH"/>
    <property type="match status" value="1"/>
</dbReference>
<dbReference type="InterPro" id="IPR001041">
    <property type="entry name" value="2Fe-2S_ferredoxin-type"/>
</dbReference>
<dbReference type="SUPFAM" id="SSF54292">
    <property type="entry name" value="2Fe-2S ferredoxin-like"/>
    <property type="match status" value="1"/>
</dbReference>
<dbReference type="EMBL" id="FPAW01000003">
    <property type="protein sequence ID" value="SFT57665.1"/>
    <property type="molecule type" value="Genomic_DNA"/>
</dbReference>
<dbReference type="SMART" id="SM01092">
    <property type="entry name" value="CO_deh_flav_C"/>
    <property type="match status" value="1"/>
</dbReference>
<keyword evidence="1" id="KW-0285">Flavoprotein</keyword>
<dbReference type="PANTHER" id="PTHR45444:SF3">
    <property type="entry name" value="XANTHINE DEHYDROGENASE"/>
    <property type="match status" value="1"/>
</dbReference>
<dbReference type="GO" id="GO:0004854">
    <property type="term" value="F:xanthine dehydrogenase activity"/>
    <property type="evidence" value="ECO:0007669"/>
    <property type="project" value="InterPro"/>
</dbReference>
<dbReference type="InterPro" id="IPR016167">
    <property type="entry name" value="FAD-bd_PCMH_sub1"/>
</dbReference>
<dbReference type="Pfam" id="PF00941">
    <property type="entry name" value="FAD_binding_5"/>
    <property type="match status" value="1"/>
</dbReference>